<dbReference type="EMBL" id="WNWS01000040">
    <property type="protein sequence ID" value="KAE9985471.1"/>
    <property type="molecule type" value="Genomic_DNA"/>
</dbReference>
<evidence type="ECO:0000313" key="3">
    <source>
        <dbReference type="Proteomes" id="UP000447873"/>
    </source>
</evidence>
<evidence type="ECO:0000256" key="1">
    <source>
        <dbReference type="SAM" id="MobiDB-lite"/>
    </source>
</evidence>
<proteinExistence type="predicted"/>
<organism evidence="2 3">
    <name type="scientific">Venturia inaequalis</name>
    <name type="common">Apple scab fungus</name>
    <dbReference type="NCBI Taxonomy" id="5025"/>
    <lineage>
        <taxon>Eukaryota</taxon>
        <taxon>Fungi</taxon>
        <taxon>Dikarya</taxon>
        <taxon>Ascomycota</taxon>
        <taxon>Pezizomycotina</taxon>
        <taxon>Dothideomycetes</taxon>
        <taxon>Pleosporomycetidae</taxon>
        <taxon>Venturiales</taxon>
        <taxon>Venturiaceae</taxon>
        <taxon>Venturia</taxon>
    </lineage>
</organism>
<dbReference type="AlphaFoldDB" id="A0A8H3VBE1"/>
<feature type="compositionally biased region" description="Gly residues" evidence="1">
    <location>
        <begin position="260"/>
        <end position="280"/>
    </location>
</feature>
<feature type="region of interest" description="Disordered" evidence="1">
    <location>
        <begin position="38"/>
        <end position="139"/>
    </location>
</feature>
<feature type="region of interest" description="Disordered" evidence="1">
    <location>
        <begin position="165"/>
        <end position="185"/>
    </location>
</feature>
<feature type="region of interest" description="Disordered" evidence="1">
    <location>
        <begin position="252"/>
        <end position="280"/>
    </location>
</feature>
<dbReference type="Proteomes" id="UP000447873">
    <property type="component" value="Unassembled WGS sequence"/>
</dbReference>
<name>A0A8H3VBE1_VENIN</name>
<protein>
    <submittedName>
        <fullName evidence="2">Uncharacterized protein</fullName>
    </submittedName>
</protein>
<evidence type="ECO:0000313" key="2">
    <source>
        <dbReference type="EMBL" id="KAE9985471.1"/>
    </source>
</evidence>
<feature type="compositionally biased region" description="Polar residues" evidence="1">
    <location>
        <begin position="42"/>
        <end position="67"/>
    </location>
</feature>
<gene>
    <name evidence="2" type="ORF">EG328_007463</name>
</gene>
<accession>A0A8H3VBE1</accession>
<feature type="compositionally biased region" description="Polar residues" evidence="1">
    <location>
        <begin position="75"/>
        <end position="98"/>
    </location>
</feature>
<comment type="caution">
    <text evidence="2">The sequence shown here is derived from an EMBL/GenBank/DDBJ whole genome shotgun (WGS) entry which is preliminary data.</text>
</comment>
<sequence>MDLNYSAYQQSNLHRFGNGASNGGPPAATLLMQQREQLHQGAYSQGTPTTSSHTQFAQAPSSNTITPPRNFGPYTPSSANTSRSPSLSGGLPQSQHPYSSSNSSMAAQTMTSNPQLGGMQSPSKPAGIQSPSLESTSRDQERVTLLLEINQLLLQEIVTLQEAGKGGDVQSPAKTGEGTKEEGKSVASQEYVDCMRRMQSNLAYLANVAERASRPTQAQMPWPPLMSVPTTGPSQLPEMYVKLQNMFPAWKTHQAQQKTVGGGGGGTLSPGSGVGTPGGQ</sequence>
<reference evidence="2 3" key="1">
    <citation type="submission" date="2018-12" db="EMBL/GenBank/DDBJ databases">
        <title>Venturia inaequalis Genome Resource.</title>
        <authorList>
            <person name="Lichtner F.J."/>
        </authorList>
    </citation>
    <scope>NUCLEOTIDE SEQUENCE [LARGE SCALE GENOMIC DNA]</scope>
    <source>
        <strain evidence="2 3">120213</strain>
    </source>
</reference>
<feature type="compositionally biased region" description="Polar residues" evidence="1">
    <location>
        <begin position="105"/>
        <end position="135"/>
    </location>
</feature>